<reference evidence="2 3" key="1">
    <citation type="submission" date="2013-04" db="EMBL/GenBank/DDBJ databases">
        <title>Oceanicola sp. 22II1-22F33 Genome Sequencing.</title>
        <authorList>
            <person name="Lai Q."/>
            <person name="Li G."/>
            <person name="Shao Z."/>
        </authorList>
    </citation>
    <scope>NUCLEOTIDE SEQUENCE [LARGE SCALE GENOMIC DNA]</scope>
    <source>
        <strain evidence="2 3">22II1-22F33</strain>
    </source>
</reference>
<name>A0A225NIS1_9RHOB</name>
<organism evidence="2 3">
    <name type="scientific">Marinibacterium profundimaris</name>
    <dbReference type="NCBI Taxonomy" id="1679460"/>
    <lineage>
        <taxon>Bacteria</taxon>
        <taxon>Pseudomonadati</taxon>
        <taxon>Pseudomonadota</taxon>
        <taxon>Alphaproteobacteria</taxon>
        <taxon>Rhodobacterales</taxon>
        <taxon>Paracoccaceae</taxon>
        <taxon>Marinibacterium</taxon>
    </lineage>
</organism>
<dbReference type="OrthoDB" id="7705693at2"/>
<dbReference type="AlphaFoldDB" id="A0A225NIS1"/>
<keyword evidence="1" id="KW-0732">Signal</keyword>
<evidence type="ECO:0000313" key="2">
    <source>
        <dbReference type="EMBL" id="OWU73500.1"/>
    </source>
</evidence>
<proteinExistence type="predicted"/>
<dbReference type="Proteomes" id="UP000215377">
    <property type="component" value="Unassembled WGS sequence"/>
</dbReference>
<feature type="signal peptide" evidence="1">
    <location>
        <begin position="1"/>
        <end position="22"/>
    </location>
</feature>
<dbReference type="RefSeq" id="WP_088650222.1">
    <property type="nucleotide sequence ID" value="NZ_AQQR01000004.1"/>
</dbReference>
<accession>A0A225NIS1</accession>
<gene>
    <name evidence="2" type="ORF">ATO3_12630</name>
</gene>
<keyword evidence="3" id="KW-1185">Reference proteome</keyword>
<evidence type="ECO:0000313" key="3">
    <source>
        <dbReference type="Proteomes" id="UP000215377"/>
    </source>
</evidence>
<protein>
    <submittedName>
        <fullName evidence="2">Uncharacterized protein</fullName>
    </submittedName>
</protein>
<sequence>MRHLAFGAALLALGLAALPAKADLVDQGYCNGWNVMVDTDLGNGCLIQTARDGKSLTRIGYDAVKKQGYIAVFEPDWTRLREGQAYPLVFDLDGTRYPAVATGLQLGRVHGAGVMFTNTSVFDAIAKAQSLTVFDAKGAPVFQLDLKGTAEALAAARKCQQQES</sequence>
<evidence type="ECO:0000256" key="1">
    <source>
        <dbReference type="SAM" id="SignalP"/>
    </source>
</evidence>
<feature type="chain" id="PRO_5012217590" evidence="1">
    <location>
        <begin position="23"/>
        <end position="164"/>
    </location>
</feature>
<dbReference type="EMBL" id="AQQR01000004">
    <property type="protein sequence ID" value="OWU73500.1"/>
    <property type="molecule type" value="Genomic_DNA"/>
</dbReference>
<comment type="caution">
    <text evidence="2">The sequence shown here is derived from an EMBL/GenBank/DDBJ whole genome shotgun (WGS) entry which is preliminary data.</text>
</comment>